<feature type="transmembrane region" description="Helical" evidence="7">
    <location>
        <begin position="378"/>
        <end position="397"/>
    </location>
</feature>
<proteinExistence type="inferred from homology"/>
<sequence>MNFPFFIAKRYFFARKKTSFISLISMISMLGVGVGTMALVVVLSVFNGLEDFQRGLYKSFDADLKISPKKGKYFNCPPALLQKISKVQGVESITQVIEENVLLRYRDAQMVVNLKGVDESFLKQERLKKMMIDGHAILDDNGIAYSIVGSGIAVKLGIDIDAFFTPLEVWYPRNKQSKTLDFYATDAFNKQNLVPAGIFAIEQQYDDNYIYAPLSFAQNLFELDNQRTAIEIKVANEEATANIQDKVQEILGTNYIVQNQDEQHASLLRAIKIEKLFVFLTLTFIIGIASFNIFFSLSMLAIEKKEDVKTLYAMGADSRMIQKIFLSEGAIVAFTGAIVGLVLGFTLCWLQQTYGFISMGIVGALIDAYPVKMQFSDFFFTTIVVVVITLLASYFPAKRAANVEIV</sequence>
<dbReference type="GO" id="GO:0098797">
    <property type="term" value="C:plasma membrane protein complex"/>
    <property type="evidence" value="ECO:0007669"/>
    <property type="project" value="TreeGrafter"/>
</dbReference>
<protein>
    <submittedName>
        <fullName evidence="10">Lipoprotein-releasing system permease protein</fullName>
    </submittedName>
</protein>
<dbReference type="EMBL" id="JACHKT010000015">
    <property type="protein sequence ID" value="MBB6003703.1"/>
    <property type="molecule type" value="Genomic_DNA"/>
</dbReference>
<feature type="domain" description="ABC3 transporter permease C-terminal" evidence="8">
    <location>
        <begin position="281"/>
        <end position="404"/>
    </location>
</feature>
<feature type="transmembrane region" description="Helical" evidence="7">
    <location>
        <begin position="276"/>
        <end position="302"/>
    </location>
</feature>
<dbReference type="Pfam" id="PF02687">
    <property type="entry name" value="FtsX"/>
    <property type="match status" value="1"/>
</dbReference>
<evidence type="ECO:0000259" key="8">
    <source>
        <dbReference type="Pfam" id="PF02687"/>
    </source>
</evidence>
<accession>A0A841ERQ5</accession>
<comment type="similarity">
    <text evidence="2">Belongs to the ABC-4 integral membrane protein family. LolC/E subfamily.</text>
</comment>
<comment type="caution">
    <text evidence="10">The sequence shown here is derived from an EMBL/GenBank/DDBJ whole genome shotgun (WGS) entry which is preliminary data.</text>
</comment>
<evidence type="ECO:0000256" key="2">
    <source>
        <dbReference type="ARBA" id="ARBA00005236"/>
    </source>
</evidence>
<feature type="transmembrane region" description="Helical" evidence="7">
    <location>
        <begin position="323"/>
        <end position="347"/>
    </location>
</feature>
<dbReference type="GO" id="GO:0044874">
    <property type="term" value="P:lipoprotein localization to outer membrane"/>
    <property type="evidence" value="ECO:0007669"/>
    <property type="project" value="TreeGrafter"/>
</dbReference>
<evidence type="ECO:0000256" key="6">
    <source>
        <dbReference type="ARBA" id="ARBA00023136"/>
    </source>
</evidence>
<reference evidence="10 11" key="1">
    <citation type="submission" date="2020-08" db="EMBL/GenBank/DDBJ databases">
        <title>Functional genomics of gut bacteria from endangered species of beetles.</title>
        <authorList>
            <person name="Carlos-Shanley C."/>
        </authorList>
    </citation>
    <scope>NUCLEOTIDE SEQUENCE [LARGE SCALE GENOMIC DNA]</scope>
    <source>
        <strain evidence="10 11">S00070</strain>
    </source>
</reference>
<gene>
    <name evidence="10" type="ORF">HNP25_002361</name>
</gene>
<keyword evidence="4 7" id="KW-0812">Transmembrane</keyword>
<keyword evidence="3" id="KW-1003">Cell membrane</keyword>
<keyword evidence="5 7" id="KW-1133">Transmembrane helix</keyword>
<dbReference type="InterPro" id="IPR025857">
    <property type="entry name" value="MacB_PCD"/>
</dbReference>
<evidence type="ECO:0000256" key="4">
    <source>
        <dbReference type="ARBA" id="ARBA00022692"/>
    </source>
</evidence>
<keyword evidence="11" id="KW-1185">Reference proteome</keyword>
<evidence type="ECO:0000256" key="5">
    <source>
        <dbReference type="ARBA" id="ARBA00022989"/>
    </source>
</evidence>
<name>A0A841ERQ5_9BACT</name>
<feature type="transmembrane region" description="Helical" evidence="7">
    <location>
        <begin position="20"/>
        <end position="46"/>
    </location>
</feature>
<dbReference type="InterPro" id="IPR003838">
    <property type="entry name" value="ABC3_permease_C"/>
</dbReference>
<evidence type="ECO:0000313" key="11">
    <source>
        <dbReference type="Proteomes" id="UP000524404"/>
    </source>
</evidence>
<organism evidence="10 11">
    <name type="scientific">Arcicella rosea</name>
    <dbReference type="NCBI Taxonomy" id="502909"/>
    <lineage>
        <taxon>Bacteria</taxon>
        <taxon>Pseudomonadati</taxon>
        <taxon>Bacteroidota</taxon>
        <taxon>Cytophagia</taxon>
        <taxon>Cytophagales</taxon>
        <taxon>Flectobacillaceae</taxon>
        <taxon>Arcicella</taxon>
    </lineage>
</organism>
<keyword evidence="10" id="KW-0449">Lipoprotein</keyword>
<dbReference type="Pfam" id="PF12704">
    <property type="entry name" value="MacB_PCD"/>
    <property type="match status" value="1"/>
</dbReference>
<dbReference type="PANTHER" id="PTHR30489:SF0">
    <property type="entry name" value="LIPOPROTEIN-RELEASING SYSTEM TRANSMEMBRANE PROTEIN LOLE"/>
    <property type="match status" value="1"/>
</dbReference>
<evidence type="ECO:0000256" key="1">
    <source>
        <dbReference type="ARBA" id="ARBA00004651"/>
    </source>
</evidence>
<feature type="domain" description="MacB-like periplasmic core" evidence="9">
    <location>
        <begin position="25"/>
        <end position="249"/>
    </location>
</feature>
<keyword evidence="6 7" id="KW-0472">Membrane</keyword>
<dbReference type="InterPro" id="IPR051447">
    <property type="entry name" value="Lipoprotein-release_system"/>
</dbReference>
<dbReference type="Proteomes" id="UP000524404">
    <property type="component" value="Unassembled WGS sequence"/>
</dbReference>
<evidence type="ECO:0000259" key="9">
    <source>
        <dbReference type="Pfam" id="PF12704"/>
    </source>
</evidence>
<comment type="subcellular location">
    <subcellularLocation>
        <location evidence="1">Cell membrane</location>
        <topology evidence="1">Multi-pass membrane protein</topology>
    </subcellularLocation>
</comment>
<evidence type="ECO:0000256" key="3">
    <source>
        <dbReference type="ARBA" id="ARBA00022475"/>
    </source>
</evidence>
<dbReference type="RefSeq" id="WP_184134297.1">
    <property type="nucleotide sequence ID" value="NZ_JACHKT010000015.1"/>
</dbReference>
<dbReference type="AlphaFoldDB" id="A0A841ERQ5"/>
<evidence type="ECO:0000313" key="10">
    <source>
        <dbReference type="EMBL" id="MBB6003703.1"/>
    </source>
</evidence>
<evidence type="ECO:0000256" key="7">
    <source>
        <dbReference type="SAM" id="Phobius"/>
    </source>
</evidence>
<dbReference type="PANTHER" id="PTHR30489">
    <property type="entry name" value="LIPOPROTEIN-RELEASING SYSTEM TRANSMEMBRANE PROTEIN LOLE"/>
    <property type="match status" value="1"/>
</dbReference>